<dbReference type="Gene3D" id="1.10.287.1120">
    <property type="entry name" value="Bipartite methylase S protein"/>
    <property type="match status" value="1"/>
</dbReference>
<feature type="domain" description="Type I restriction modification DNA specificity" evidence="4">
    <location>
        <begin position="260"/>
        <end position="405"/>
    </location>
</feature>
<organism evidence="5 6">
    <name type="scientific">Bittarella massiliensis</name>
    <name type="common">ex Durand et al. 2017</name>
    <dbReference type="NCBI Taxonomy" id="1720313"/>
    <lineage>
        <taxon>Bacteria</taxon>
        <taxon>Bacillati</taxon>
        <taxon>Bacillota</taxon>
        <taxon>Clostridia</taxon>
        <taxon>Eubacteriales</taxon>
        <taxon>Oscillospiraceae</taxon>
        <taxon>Bittarella (ex Durand et al. 2017)</taxon>
    </lineage>
</organism>
<dbReference type="InterPro" id="IPR052021">
    <property type="entry name" value="Type-I_RS_S_subunit"/>
</dbReference>
<dbReference type="Gene3D" id="3.90.220.20">
    <property type="entry name" value="DNA methylase specificity domains"/>
    <property type="match status" value="2"/>
</dbReference>
<dbReference type="AlphaFoldDB" id="A0AAW5K6J3"/>
<evidence type="ECO:0000259" key="4">
    <source>
        <dbReference type="Pfam" id="PF01420"/>
    </source>
</evidence>
<keyword evidence="5" id="KW-0540">Nuclease</keyword>
<evidence type="ECO:0000256" key="3">
    <source>
        <dbReference type="ARBA" id="ARBA00023125"/>
    </source>
</evidence>
<dbReference type="PANTHER" id="PTHR30408">
    <property type="entry name" value="TYPE-1 RESTRICTION ENZYME ECOKI SPECIFICITY PROTEIN"/>
    <property type="match status" value="1"/>
</dbReference>
<dbReference type="RefSeq" id="WP_256135426.1">
    <property type="nucleotide sequence ID" value="NZ_JANGAB010000001.1"/>
</dbReference>
<keyword evidence="2" id="KW-0680">Restriction system</keyword>
<name>A0AAW5K6J3_9FIRM</name>
<evidence type="ECO:0000313" key="5">
    <source>
        <dbReference type="EMBL" id="MCQ4948626.1"/>
    </source>
</evidence>
<dbReference type="GO" id="GO:0004519">
    <property type="term" value="F:endonuclease activity"/>
    <property type="evidence" value="ECO:0007669"/>
    <property type="project" value="UniProtKB-KW"/>
</dbReference>
<feature type="domain" description="Type I restriction modification DNA specificity" evidence="4">
    <location>
        <begin position="77"/>
        <end position="195"/>
    </location>
</feature>
<reference evidence="5" key="1">
    <citation type="submission" date="2022-06" db="EMBL/GenBank/DDBJ databases">
        <title>Isolation of gut microbiota from human fecal samples.</title>
        <authorList>
            <person name="Pamer E.G."/>
            <person name="Barat B."/>
            <person name="Waligurski E."/>
            <person name="Medina S."/>
            <person name="Paddock L."/>
            <person name="Mostad J."/>
        </authorList>
    </citation>
    <scope>NUCLEOTIDE SEQUENCE</scope>
    <source>
        <strain evidence="5">DFI.7.96</strain>
    </source>
</reference>
<gene>
    <name evidence="5" type="ORF">NE646_02935</name>
</gene>
<dbReference type="PANTHER" id="PTHR30408:SF12">
    <property type="entry name" value="TYPE I RESTRICTION ENZYME MJAVIII SPECIFICITY SUBUNIT"/>
    <property type="match status" value="1"/>
</dbReference>
<dbReference type="GO" id="GO:0016787">
    <property type="term" value="F:hydrolase activity"/>
    <property type="evidence" value="ECO:0007669"/>
    <property type="project" value="UniProtKB-KW"/>
</dbReference>
<comment type="caution">
    <text evidence="5">The sequence shown here is derived from an EMBL/GenBank/DDBJ whole genome shotgun (WGS) entry which is preliminary data.</text>
</comment>
<keyword evidence="3" id="KW-0238">DNA-binding</keyword>
<keyword evidence="5" id="KW-0255">Endonuclease</keyword>
<accession>A0AAW5K6J3</accession>
<dbReference type="InterPro" id="IPR000055">
    <property type="entry name" value="Restrct_endonuc_typeI_TRD"/>
</dbReference>
<comment type="similarity">
    <text evidence="1">Belongs to the type-I restriction system S methylase family.</text>
</comment>
<dbReference type="Pfam" id="PF01420">
    <property type="entry name" value="Methylase_S"/>
    <property type="match status" value="2"/>
</dbReference>
<dbReference type="GO" id="GO:0003677">
    <property type="term" value="F:DNA binding"/>
    <property type="evidence" value="ECO:0007669"/>
    <property type="project" value="UniProtKB-KW"/>
</dbReference>
<keyword evidence="5" id="KW-0378">Hydrolase</keyword>
<dbReference type="EC" id="3.1.21.-" evidence="5"/>
<dbReference type="GO" id="GO:0009307">
    <property type="term" value="P:DNA restriction-modification system"/>
    <property type="evidence" value="ECO:0007669"/>
    <property type="project" value="UniProtKB-KW"/>
</dbReference>
<dbReference type="SUPFAM" id="SSF116734">
    <property type="entry name" value="DNA methylase specificity domain"/>
    <property type="match status" value="2"/>
</dbReference>
<dbReference type="InterPro" id="IPR044946">
    <property type="entry name" value="Restrct_endonuc_typeI_TRD_sf"/>
</dbReference>
<dbReference type="Proteomes" id="UP001205063">
    <property type="component" value="Unassembled WGS sequence"/>
</dbReference>
<dbReference type="EMBL" id="JANGAB010000001">
    <property type="protein sequence ID" value="MCQ4948626.1"/>
    <property type="molecule type" value="Genomic_DNA"/>
</dbReference>
<evidence type="ECO:0000256" key="1">
    <source>
        <dbReference type="ARBA" id="ARBA00010923"/>
    </source>
</evidence>
<evidence type="ECO:0000313" key="6">
    <source>
        <dbReference type="Proteomes" id="UP001205063"/>
    </source>
</evidence>
<protein>
    <submittedName>
        <fullName evidence="5">Restriction endonuclease subunit S</fullName>
        <ecNumber evidence="5">3.1.21.-</ecNumber>
    </submittedName>
</protein>
<sequence length="446" mass="50332">MKEQMKSSGIDWIGNIPLDWNAKKVKYVISDIKDGTHGTFDRVESGELLLSAKNVFDDGIRIGENESEISILDYKSIISNGFPKRNDVLLCCVGTIGRCCVYEYDQSIAFQRSVAFLRPLQQTNARYLKYALQSDSTLIQEQFLINKSAQDGLYMGSVRELIIPYPNSKSEQQAIADFLDKECAQIDSIAADLEKQIALLQQYKKSLITETVTKGLDKSVPMKDSGVEWLGKIPAHWDFKRLKFMLESSSDSMKVGPFGSALSGSDFTDEGKWVYNQRVVLDNNFSENTTFVSEEKFQEMRSFAVYPGDILITTRGTIGKVAIVPEGANEGILHPCIIKFRVDKEMIIPELLQLIFNESDFVKDQFTLMSNATTIEVIYSYSLKDILLPVIPADEQEKIYAYLSKKCIAIDGIIAEKQKALATITQHKKSLIYEYVTGKKRVKEVQ</sequence>
<proteinExistence type="inferred from homology"/>
<evidence type="ECO:0000256" key="2">
    <source>
        <dbReference type="ARBA" id="ARBA00022747"/>
    </source>
</evidence>